<protein>
    <submittedName>
        <fullName evidence="1">Mediator of RNA polymerase II transcription subunit 33A isoform X1</fullName>
    </submittedName>
</protein>
<accession>A0A834TNX1</accession>
<sequence length="339" mass="38949">MGGTKTIQERFEPCDEFSLDFGSDGDLEDESRPEVVTSKVATQESLLDEVQADEVIEDHNHIMIDSDSVLSDSDAILSEEYDGHNNAVLFEAGCDGNKFVIEDEFGDNDELYTECKSDYEISSLDLFGEKFKIWKSDRKNYVFDPGDFSIDDDVCKVFDEMHNYRKLVKEFIETFALITLWYYLLSVTRWDAPTWVVSGTAIIKPSEQNRTLALNWHDKWGFCTSIIYFSNYYNEMDDKPSGNLAHFMVEECTVWNLMDTSVYLRPSYVSTYAMSWLDAVLANNSPWSILLEGTVRELAIVQKKWFYSTLVVQGRLIPLLEAWDSLLIRVGYGQVGSFK</sequence>
<reference evidence="1" key="1">
    <citation type="submission" date="2020-09" db="EMBL/GenBank/DDBJ databases">
        <title>Genome-Enabled Discovery of Anthraquinone Biosynthesis in Senna tora.</title>
        <authorList>
            <person name="Kang S.-H."/>
            <person name="Pandey R.P."/>
            <person name="Lee C.-M."/>
            <person name="Sim J.-S."/>
            <person name="Jeong J.-T."/>
            <person name="Choi B.-S."/>
            <person name="Jung M."/>
            <person name="Ginzburg D."/>
            <person name="Zhao K."/>
            <person name="Won S.Y."/>
            <person name="Oh T.-J."/>
            <person name="Yu Y."/>
            <person name="Kim N.-H."/>
            <person name="Lee O.R."/>
            <person name="Lee T.-H."/>
            <person name="Bashyal P."/>
            <person name="Kim T.-S."/>
            <person name="Lee W.-H."/>
            <person name="Kawkins C."/>
            <person name="Kim C.-K."/>
            <person name="Kim J.S."/>
            <person name="Ahn B.O."/>
            <person name="Rhee S.Y."/>
            <person name="Sohng J.K."/>
        </authorList>
    </citation>
    <scope>NUCLEOTIDE SEQUENCE</scope>
    <source>
        <tissue evidence="1">Leaf</tissue>
    </source>
</reference>
<dbReference type="EMBL" id="JAAIUW010000007">
    <property type="protein sequence ID" value="KAF7824401.1"/>
    <property type="molecule type" value="Genomic_DNA"/>
</dbReference>
<name>A0A834TNX1_9FABA</name>
<evidence type="ECO:0000313" key="1">
    <source>
        <dbReference type="EMBL" id="KAF7824401.1"/>
    </source>
</evidence>
<proteinExistence type="predicted"/>
<gene>
    <name evidence="1" type="ORF">G2W53_022545</name>
</gene>
<dbReference type="AlphaFoldDB" id="A0A834TNX1"/>
<keyword evidence="2" id="KW-1185">Reference proteome</keyword>
<evidence type="ECO:0000313" key="2">
    <source>
        <dbReference type="Proteomes" id="UP000634136"/>
    </source>
</evidence>
<dbReference type="Proteomes" id="UP000634136">
    <property type="component" value="Unassembled WGS sequence"/>
</dbReference>
<organism evidence="1 2">
    <name type="scientific">Senna tora</name>
    <dbReference type="NCBI Taxonomy" id="362788"/>
    <lineage>
        <taxon>Eukaryota</taxon>
        <taxon>Viridiplantae</taxon>
        <taxon>Streptophyta</taxon>
        <taxon>Embryophyta</taxon>
        <taxon>Tracheophyta</taxon>
        <taxon>Spermatophyta</taxon>
        <taxon>Magnoliopsida</taxon>
        <taxon>eudicotyledons</taxon>
        <taxon>Gunneridae</taxon>
        <taxon>Pentapetalae</taxon>
        <taxon>rosids</taxon>
        <taxon>fabids</taxon>
        <taxon>Fabales</taxon>
        <taxon>Fabaceae</taxon>
        <taxon>Caesalpinioideae</taxon>
        <taxon>Cassia clade</taxon>
        <taxon>Senna</taxon>
    </lineage>
</organism>
<comment type="caution">
    <text evidence="1">The sequence shown here is derived from an EMBL/GenBank/DDBJ whole genome shotgun (WGS) entry which is preliminary data.</text>
</comment>